<keyword evidence="3" id="KW-0804">Transcription</keyword>
<evidence type="ECO:0000256" key="3">
    <source>
        <dbReference type="ARBA" id="ARBA00023163"/>
    </source>
</evidence>
<dbReference type="PRINTS" id="PR00778">
    <property type="entry name" value="HTHARSR"/>
</dbReference>
<protein>
    <submittedName>
        <fullName evidence="5">Metalloregulator ArsR/SmtB family transcription factor</fullName>
    </submittedName>
</protein>
<dbReference type="RefSeq" id="WP_347439316.1">
    <property type="nucleotide sequence ID" value="NZ_CP089291.1"/>
</dbReference>
<dbReference type="Pfam" id="PF01022">
    <property type="entry name" value="HTH_5"/>
    <property type="match status" value="1"/>
</dbReference>
<dbReference type="SUPFAM" id="SSF46785">
    <property type="entry name" value="Winged helix' DNA-binding domain"/>
    <property type="match status" value="1"/>
</dbReference>
<organism evidence="5 6">
    <name type="scientific">Fodinisporobacter ferrooxydans</name>
    <dbReference type="NCBI Taxonomy" id="2901836"/>
    <lineage>
        <taxon>Bacteria</taxon>
        <taxon>Bacillati</taxon>
        <taxon>Bacillota</taxon>
        <taxon>Bacilli</taxon>
        <taxon>Bacillales</taxon>
        <taxon>Alicyclobacillaceae</taxon>
        <taxon>Fodinisporobacter</taxon>
    </lineage>
</organism>
<name>A0ABY4CQA2_9BACL</name>
<dbReference type="PROSITE" id="PS50987">
    <property type="entry name" value="HTH_ARSR_2"/>
    <property type="match status" value="1"/>
</dbReference>
<dbReference type="Proteomes" id="UP000830167">
    <property type="component" value="Chromosome"/>
</dbReference>
<sequence>MNQEMQQFKANFFKALAHPLRIQILEILSDQKLSVNQLQAIIGIDGSAISQQLKVLRMYNMVLGIKEGNRVIYSLRDPMIADLLDIARKIFNNQLITTISILDQLKEKPQHEE</sequence>
<dbReference type="EMBL" id="CP089291">
    <property type="protein sequence ID" value="UOF92645.1"/>
    <property type="molecule type" value="Genomic_DNA"/>
</dbReference>
<reference evidence="5" key="1">
    <citation type="submission" date="2021-12" db="EMBL/GenBank/DDBJ databases">
        <title>Alicyclobacillaceae gen. nov., sp. nov., isolated from chalcocite enrichment system.</title>
        <authorList>
            <person name="Jiang Z."/>
        </authorList>
    </citation>
    <scope>NUCLEOTIDE SEQUENCE</scope>
    <source>
        <strain evidence="5">MYW30-H2</strain>
    </source>
</reference>
<dbReference type="SMART" id="SM00418">
    <property type="entry name" value="HTH_ARSR"/>
    <property type="match status" value="1"/>
</dbReference>
<evidence type="ECO:0000256" key="2">
    <source>
        <dbReference type="ARBA" id="ARBA00023125"/>
    </source>
</evidence>
<keyword evidence="6" id="KW-1185">Reference proteome</keyword>
<evidence type="ECO:0000259" key="4">
    <source>
        <dbReference type="PROSITE" id="PS50987"/>
    </source>
</evidence>
<accession>A0ABY4CQA2</accession>
<dbReference type="InterPro" id="IPR036390">
    <property type="entry name" value="WH_DNA-bd_sf"/>
</dbReference>
<evidence type="ECO:0000313" key="5">
    <source>
        <dbReference type="EMBL" id="UOF92645.1"/>
    </source>
</evidence>
<dbReference type="Gene3D" id="1.10.10.10">
    <property type="entry name" value="Winged helix-like DNA-binding domain superfamily/Winged helix DNA-binding domain"/>
    <property type="match status" value="1"/>
</dbReference>
<keyword evidence="2" id="KW-0238">DNA-binding</keyword>
<gene>
    <name evidence="5" type="ORF">LSG31_11060</name>
</gene>
<dbReference type="InterPro" id="IPR011991">
    <property type="entry name" value="ArsR-like_HTH"/>
</dbReference>
<dbReference type="PANTHER" id="PTHR43132">
    <property type="entry name" value="ARSENICAL RESISTANCE OPERON REPRESSOR ARSR-RELATED"/>
    <property type="match status" value="1"/>
</dbReference>
<dbReference type="InterPro" id="IPR051011">
    <property type="entry name" value="Metal_resp_trans_reg"/>
</dbReference>
<feature type="domain" description="HTH arsR-type" evidence="4">
    <location>
        <begin position="1"/>
        <end position="95"/>
    </location>
</feature>
<proteinExistence type="predicted"/>
<dbReference type="InterPro" id="IPR036388">
    <property type="entry name" value="WH-like_DNA-bd_sf"/>
</dbReference>
<dbReference type="PANTHER" id="PTHR43132:SF2">
    <property type="entry name" value="ARSENICAL RESISTANCE OPERON REPRESSOR ARSR-RELATED"/>
    <property type="match status" value="1"/>
</dbReference>
<keyword evidence="1" id="KW-0805">Transcription regulation</keyword>
<evidence type="ECO:0000313" key="6">
    <source>
        <dbReference type="Proteomes" id="UP000830167"/>
    </source>
</evidence>
<dbReference type="CDD" id="cd00090">
    <property type="entry name" value="HTH_ARSR"/>
    <property type="match status" value="1"/>
</dbReference>
<dbReference type="NCBIfam" id="NF033788">
    <property type="entry name" value="HTH_metalloreg"/>
    <property type="match status" value="1"/>
</dbReference>
<dbReference type="InterPro" id="IPR001845">
    <property type="entry name" value="HTH_ArsR_DNA-bd_dom"/>
</dbReference>
<evidence type="ECO:0000256" key="1">
    <source>
        <dbReference type="ARBA" id="ARBA00023015"/>
    </source>
</evidence>